<proteinExistence type="inferred from homology"/>
<dbReference type="PANTHER" id="PTHR43792:SF8">
    <property type="entry name" value="[RIBOSOMAL PROTEIN US5]-ALANINE N-ACETYLTRANSFERASE"/>
    <property type="match status" value="1"/>
</dbReference>
<dbReference type="PROSITE" id="PS51186">
    <property type="entry name" value="GNAT"/>
    <property type="match status" value="1"/>
</dbReference>
<evidence type="ECO:0000259" key="4">
    <source>
        <dbReference type="PROSITE" id="PS51186"/>
    </source>
</evidence>
<evidence type="ECO:0000256" key="2">
    <source>
        <dbReference type="ARBA" id="ARBA00023315"/>
    </source>
</evidence>
<dbReference type="Gene3D" id="3.40.630.30">
    <property type="match status" value="1"/>
</dbReference>
<evidence type="ECO:0000313" key="6">
    <source>
        <dbReference type="Proteomes" id="UP000000753"/>
    </source>
</evidence>
<reference evidence="5 6" key="1">
    <citation type="journal article" date="2008" name="PLoS ONE">
        <title>Environmental adaptation: genomic analysis of the piezotolerant and psychrotolerant deep-sea iron reducing bacterium Shewanella piezotolerans WP3.</title>
        <authorList>
            <person name="Wang F."/>
            <person name="Wang J."/>
            <person name="Jian H."/>
            <person name="Zhang B."/>
            <person name="Li S."/>
            <person name="Wang F."/>
            <person name="Zeng X."/>
            <person name="Gao L."/>
            <person name="Bartlett D.H."/>
            <person name="Yu J."/>
            <person name="Hu S."/>
            <person name="Xiao X."/>
        </authorList>
    </citation>
    <scope>NUCLEOTIDE SEQUENCE [LARGE SCALE GENOMIC DNA]</scope>
    <source>
        <strain evidence="6">WP3 / JCM 13877</strain>
    </source>
</reference>
<name>B8CU68_SHEPW</name>
<evidence type="ECO:0000313" key="5">
    <source>
        <dbReference type="EMBL" id="ACJ30924.1"/>
    </source>
</evidence>
<dbReference type="InterPro" id="IPR016181">
    <property type="entry name" value="Acyl_CoA_acyltransferase"/>
</dbReference>
<feature type="domain" description="N-acetyltransferase" evidence="4">
    <location>
        <begin position="13"/>
        <end position="169"/>
    </location>
</feature>
<protein>
    <submittedName>
        <fullName evidence="5">Acetyltransferase, GNAT family</fullName>
    </submittedName>
</protein>
<dbReference type="InterPro" id="IPR051531">
    <property type="entry name" value="N-acetyltransferase"/>
</dbReference>
<evidence type="ECO:0000256" key="3">
    <source>
        <dbReference type="ARBA" id="ARBA00038502"/>
    </source>
</evidence>
<dbReference type="STRING" id="225849.swp_4272"/>
<dbReference type="HOGENOM" id="CLU_013985_40_1_6"/>
<dbReference type="GO" id="GO:0008999">
    <property type="term" value="F:protein-N-terminal-alanine acetyltransferase activity"/>
    <property type="evidence" value="ECO:0007669"/>
    <property type="project" value="TreeGrafter"/>
</dbReference>
<dbReference type="Pfam" id="PF13302">
    <property type="entry name" value="Acetyltransf_3"/>
    <property type="match status" value="1"/>
</dbReference>
<gene>
    <name evidence="5" type="ordered locus">swp_4272</name>
</gene>
<comment type="similarity">
    <text evidence="3">Belongs to the acetyltransferase family. RimJ subfamily.</text>
</comment>
<accession>B8CU68</accession>
<organism evidence="5 6">
    <name type="scientific">Shewanella piezotolerans (strain WP3 / JCM 13877)</name>
    <dbReference type="NCBI Taxonomy" id="225849"/>
    <lineage>
        <taxon>Bacteria</taxon>
        <taxon>Pseudomonadati</taxon>
        <taxon>Pseudomonadota</taxon>
        <taxon>Gammaproteobacteria</taxon>
        <taxon>Alteromonadales</taxon>
        <taxon>Shewanellaceae</taxon>
        <taxon>Shewanella</taxon>
    </lineage>
</organism>
<dbReference type="EMBL" id="CP000472">
    <property type="protein sequence ID" value="ACJ30924.1"/>
    <property type="molecule type" value="Genomic_DNA"/>
</dbReference>
<dbReference type="KEGG" id="swp:swp_4272"/>
<keyword evidence="2" id="KW-0012">Acyltransferase</keyword>
<keyword evidence="6" id="KW-1185">Reference proteome</keyword>
<dbReference type="Proteomes" id="UP000000753">
    <property type="component" value="Chromosome"/>
</dbReference>
<dbReference type="GO" id="GO:0005737">
    <property type="term" value="C:cytoplasm"/>
    <property type="evidence" value="ECO:0007669"/>
    <property type="project" value="TreeGrafter"/>
</dbReference>
<dbReference type="eggNOG" id="COG1670">
    <property type="taxonomic scope" value="Bacteria"/>
</dbReference>
<keyword evidence="1" id="KW-0808">Transferase</keyword>
<evidence type="ECO:0000256" key="1">
    <source>
        <dbReference type="ARBA" id="ARBA00022679"/>
    </source>
</evidence>
<sequence>MLLLAPEKAQLMLDYYLENRMHLNPWEPQRDSGFYRLEHWQQQLTDNRRLFAIGSALKLVVLNKNASEVIGVCNFTNIQRGIFQACNLGYSVAAKYQGQGYMREILQAALAYVFDELNLHRVMANYMTSNQRSAALLKQLGFKQEGLAKSYLKIAGIWQDHVLTAKINPAH</sequence>
<dbReference type="SUPFAM" id="SSF55729">
    <property type="entry name" value="Acyl-CoA N-acyltransferases (Nat)"/>
    <property type="match status" value="1"/>
</dbReference>
<dbReference type="AlphaFoldDB" id="B8CU68"/>
<dbReference type="PANTHER" id="PTHR43792">
    <property type="entry name" value="GNAT FAMILY, PUTATIVE (AFU_ORTHOLOGUE AFUA_3G00765)-RELATED-RELATED"/>
    <property type="match status" value="1"/>
</dbReference>
<dbReference type="InterPro" id="IPR000182">
    <property type="entry name" value="GNAT_dom"/>
</dbReference>